<gene>
    <name evidence="2" type="ORF">HHL11_23940</name>
</gene>
<dbReference type="EMBL" id="JABBFX010000002">
    <property type="protein sequence ID" value="NML46817.1"/>
    <property type="molecule type" value="Genomic_DNA"/>
</dbReference>
<dbReference type="SMART" id="SM00530">
    <property type="entry name" value="HTH_XRE"/>
    <property type="match status" value="1"/>
</dbReference>
<dbReference type="Gene3D" id="3.30.450.180">
    <property type="match status" value="1"/>
</dbReference>
<evidence type="ECO:0000313" key="2">
    <source>
        <dbReference type="EMBL" id="NML46817.1"/>
    </source>
</evidence>
<dbReference type="SUPFAM" id="SSF47413">
    <property type="entry name" value="lambda repressor-like DNA-binding domains"/>
    <property type="match status" value="1"/>
</dbReference>
<dbReference type="PANTHER" id="PTHR35010">
    <property type="entry name" value="BLL4672 PROTEIN-RELATED"/>
    <property type="match status" value="1"/>
</dbReference>
<dbReference type="InterPro" id="IPR001387">
    <property type="entry name" value="Cro/C1-type_HTH"/>
</dbReference>
<dbReference type="RefSeq" id="WP_169421060.1">
    <property type="nucleotide sequence ID" value="NZ_JABBFX010000002.1"/>
</dbReference>
<accession>A0A848H8L8</accession>
<dbReference type="Pfam" id="PF17765">
    <property type="entry name" value="MLTR_LBD"/>
    <property type="match status" value="1"/>
</dbReference>
<evidence type="ECO:0000313" key="3">
    <source>
        <dbReference type="Proteomes" id="UP000541185"/>
    </source>
</evidence>
<organism evidence="2 3">
    <name type="scientific">Ramlibacter agri</name>
    <dbReference type="NCBI Taxonomy" id="2728837"/>
    <lineage>
        <taxon>Bacteria</taxon>
        <taxon>Pseudomonadati</taxon>
        <taxon>Pseudomonadota</taxon>
        <taxon>Betaproteobacteria</taxon>
        <taxon>Burkholderiales</taxon>
        <taxon>Comamonadaceae</taxon>
        <taxon>Ramlibacter</taxon>
    </lineage>
</organism>
<dbReference type="Pfam" id="PF13560">
    <property type="entry name" value="HTH_31"/>
    <property type="match status" value="1"/>
</dbReference>
<proteinExistence type="predicted"/>
<evidence type="ECO:0000259" key="1">
    <source>
        <dbReference type="PROSITE" id="PS50943"/>
    </source>
</evidence>
<dbReference type="InterPro" id="IPR010982">
    <property type="entry name" value="Lambda_DNA-bd_dom_sf"/>
</dbReference>
<sequence>MQNLDPARRKPFGEHLRFWRQHRRMSQLDLAGEADISTRHLSFVETGRSVPSREMVLRLAERLDVPLRERNALLVAAGYAPMYRERPLSDPALAPAREAVQLILSGHEPWPALAVDRHWNLVAHNAMVPHLLAAAEDPALLQGPVNVLRLSLHPRGLAKRIVNLGQWRHHLFERLRQQVAATGDAGLIALQKELESYPVPPGADDTRLAGELLGVAMPLRFRTPQGPILSFISTTTVFGSPVDVTLQELALETFFPADPETGAALRALAASAA</sequence>
<comment type="caution">
    <text evidence="2">The sequence shown here is derived from an EMBL/GenBank/DDBJ whole genome shotgun (WGS) entry which is preliminary data.</text>
</comment>
<dbReference type="Proteomes" id="UP000541185">
    <property type="component" value="Unassembled WGS sequence"/>
</dbReference>
<protein>
    <submittedName>
        <fullName evidence="2">Helix-turn-helix transcriptional regulator</fullName>
    </submittedName>
</protein>
<name>A0A848H8L8_9BURK</name>
<dbReference type="GO" id="GO:0003677">
    <property type="term" value="F:DNA binding"/>
    <property type="evidence" value="ECO:0007669"/>
    <property type="project" value="InterPro"/>
</dbReference>
<keyword evidence="3" id="KW-1185">Reference proteome</keyword>
<dbReference type="PROSITE" id="PS50943">
    <property type="entry name" value="HTH_CROC1"/>
    <property type="match status" value="1"/>
</dbReference>
<dbReference type="InterPro" id="IPR041413">
    <property type="entry name" value="MLTR_LBD"/>
</dbReference>
<feature type="domain" description="HTH cro/C1-type" evidence="1">
    <location>
        <begin position="16"/>
        <end position="70"/>
    </location>
</feature>
<reference evidence="2 3" key="1">
    <citation type="submission" date="2020-04" db="EMBL/GenBank/DDBJ databases">
        <title>Ramlibacter sp. G-1-2-2 isolated from soil.</title>
        <authorList>
            <person name="Dahal R.H."/>
        </authorList>
    </citation>
    <scope>NUCLEOTIDE SEQUENCE [LARGE SCALE GENOMIC DNA]</scope>
    <source>
        <strain evidence="2 3">G-1-2-2</strain>
    </source>
</reference>
<dbReference type="Gene3D" id="1.10.260.40">
    <property type="entry name" value="lambda repressor-like DNA-binding domains"/>
    <property type="match status" value="1"/>
</dbReference>
<dbReference type="CDD" id="cd00093">
    <property type="entry name" value="HTH_XRE"/>
    <property type="match status" value="1"/>
</dbReference>
<dbReference type="PANTHER" id="PTHR35010:SF4">
    <property type="entry name" value="BLL5781 PROTEIN"/>
    <property type="match status" value="1"/>
</dbReference>
<dbReference type="AlphaFoldDB" id="A0A848H8L8"/>